<dbReference type="InterPro" id="IPR011009">
    <property type="entry name" value="Kinase-like_dom_sf"/>
</dbReference>
<evidence type="ECO:0000313" key="3">
    <source>
        <dbReference type="Proteomes" id="UP000218231"/>
    </source>
</evidence>
<dbReference type="Gene3D" id="3.90.1200.10">
    <property type="match status" value="1"/>
</dbReference>
<comment type="caution">
    <text evidence="2">The sequence shown here is derived from an EMBL/GenBank/DDBJ whole genome shotgun (WGS) entry which is preliminary data.</text>
</comment>
<sequence>MASLKPLPDEVWKLVETDLQRHYGTESELGQNRHIERLGEGQGFSSEMCLLHPDWVRKDDQILPDKFVLKMTRKFETPKKEVKSENEEKGFGNLWKHDSDEKLNMQSMKIHNTEALVLSKLKEKRIQGIAMPKVISVGLRPNVETVGYILMEFVHPTAKLHMCDNVPEHGVDQVLRSLANIEAAGYKLSEEEKSKFNTQIWNGPFKILFEKNVQDGFIEAIRKNISGKWPQVSEDLIRIYLEMDQKYLDFVEDTNKLLGIPNVLCHGDVWICNMLWNNENPDAWRLEALIDYQACYFGCAAVDLARLYTGLIGGEERRTKAEIYNKRFYAYLEEALQKDDIPLPYTFEQLQEAYHRVFPLCALVVGVSMAGVGHEIVAKSTDPEKAKERLDEKHLCILEDLILEHQRNLEIMKETNYSS</sequence>
<dbReference type="Pfam" id="PF07914">
    <property type="entry name" value="DUF1679"/>
    <property type="match status" value="1"/>
</dbReference>
<evidence type="ECO:0000313" key="2">
    <source>
        <dbReference type="EMBL" id="PAV81353.1"/>
    </source>
</evidence>
<dbReference type="EMBL" id="LIAE01007184">
    <property type="protein sequence ID" value="PAV81353.1"/>
    <property type="molecule type" value="Genomic_DNA"/>
</dbReference>
<dbReference type="Proteomes" id="UP000218231">
    <property type="component" value="Unassembled WGS sequence"/>
</dbReference>
<dbReference type="InterPro" id="IPR052961">
    <property type="entry name" value="Oxido-Kinase-like_Enzymes"/>
</dbReference>
<proteinExistence type="predicted"/>
<dbReference type="PANTHER" id="PTHR23020">
    <property type="entry name" value="UNCHARACTERIZED NUCLEAR HORMONE RECEPTOR-RELATED"/>
    <property type="match status" value="1"/>
</dbReference>
<protein>
    <recommendedName>
        <fullName evidence="1">CHK kinase-like domain-containing protein</fullName>
    </recommendedName>
</protein>
<dbReference type="AlphaFoldDB" id="A0A2A2L5E1"/>
<feature type="domain" description="CHK kinase-like" evidence="1">
    <location>
        <begin position="148"/>
        <end position="338"/>
    </location>
</feature>
<dbReference type="InterPro" id="IPR012877">
    <property type="entry name" value="Dhs-27"/>
</dbReference>
<accession>A0A2A2L5E1</accession>
<dbReference type="InterPro" id="IPR015897">
    <property type="entry name" value="CHK_kinase-like"/>
</dbReference>
<dbReference type="PANTHER" id="PTHR23020:SF8">
    <property type="entry name" value="CHK KINASE-LIKE DOMAIN-CONTAINING PROTEIN"/>
    <property type="match status" value="1"/>
</dbReference>
<name>A0A2A2L5E1_9BILA</name>
<gene>
    <name evidence="2" type="ORF">WR25_09335</name>
</gene>
<dbReference type="OrthoDB" id="5777157at2759"/>
<reference evidence="2 3" key="1">
    <citation type="journal article" date="2017" name="Curr. Biol.">
        <title>Genome architecture and evolution of a unichromosomal asexual nematode.</title>
        <authorList>
            <person name="Fradin H."/>
            <person name="Zegar C."/>
            <person name="Gutwein M."/>
            <person name="Lucas J."/>
            <person name="Kovtun M."/>
            <person name="Corcoran D."/>
            <person name="Baugh L.R."/>
            <person name="Kiontke K."/>
            <person name="Gunsalus K."/>
            <person name="Fitch D.H."/>
            <person name="Piano F."/>
        </authorList>
    </citation>
    <scope>NUCLEOTIDE SEQUENCE [LARGE SCALE GENOMIC DNA]</scope>
    <source>
        <strain evidence="2">PF1309</strain>
    </source>
</reference>
<evidence type="ECO:0000259" key="1">
    <source>
        <dbReference type="SMART" id="SM00587"/>
    </source>
</evidence>
<organism evidence="2 3">
    <name type="scientific">Diploscapter pachys</name>
    <dbReference type="NCBI Taxonomy" id="2018661"/>
    <lineage>
        <taxon>Eukaryota</taxon>
        <taxon>Metazoa</taxon>
        <taxon>Ecdysozoa</taxon>
        <taxon>Nematoda</taxon>
        <taxon>Chromadorea</taxon>
        <taxon>Rhabditida</taxon>
        <taxon>Rhabditina</taxon>
        <taxon>Rhabditomorpha</taxon>
        <taxon>Rhabditoidea</taxon>
        <taxon>Rhabditidae</taxon>
        <taxon>Diploscapter</taxon>
    </lineage>
</organism>
<dbReference type="SUPFAM" id="SSF56112">
    <property type="entry name" value="Protein kinase-like (PK-like)"/>
    <property type="match status" value="1"/>
</dbReference>
<dbReference type="SMART" id="SM00587">
    <property type="entry name" value="CHK"/>
    <property type="match status" value="1"/>
</dbReference>
<keyword evidence="3" id="KW-1185">Reference proteome</keyword>